<protein>
    <submittedName>
        <fullName evidence="1">Uncharacterized protein</fullName>
    </submittedName>
</protein>
<proteinExistence type="predicted"/>
<evidence type="ECO:0000313" key="2">
    <source>
        <dbReference type="Proteomes" id="UP000828390"/>
    </source>
</evidence>
<gene>
    <name evidence="1" type="ORF">DPMN_064748</name>
</gene>
<comment type="caution">
    <text evidence="1">The sequence shown here is derived from an EMBL/GenBank/DDBJ whole genome shotgun (WGS) entry which is preliminary data.</text>
</comment>
<reference evidence="1" key="2">
    <citation type="submission" date="2020-11" db="EMBL/GenBank/DDBJ databases">
        <authorList>
            <person name="McCartney M.A."/>
            <person name="Auch B."/>
            <person name="Kono T."/>
            <person name="Mallez S."/>
            <person name="Becker A."/>
            <person name="Gohl D.M."/>
            <person name="Silverstein K.A.T."/>
            <person name="Koren S."/>
            <person name="Bechman K.B."/>
            <person name="Herman A."/>
            <person name="Abrahante J.E."/>
            <person name="Garbe J."/>
        </authorList>
    </citation>
    <scope>NUCLEOTIDE SEQUENCE</scope>
    <source>
        <strain evidence="1">Duluth1</strain>
        <tissue evidence="1">Whole animal</tissue>
    </source>
</reference>
<dbReference type="Proteomes" id="UP000828390">
    <property type="component" value="Unassembled WGS sequence"/>
</dbReference>
<accession>A0A9D4CDW4</accession>
<dbReference type="AlphaFoldDB" id="A0A9D4CDW4"/>
<dbReference type="EMBL" id="JAIWYP010000013">
    <property type="protein sequence ID" value="KAH3721801.1"/>
    <property type="molecule type" value="Genomic_DNA"/>
</dbReference>
<reference evidence="1" key="1">
    <citation type="journal article" date="2019" name="bioRxiv">
        <title>The Genome of the Zebra Mussel, Dreissena polymorpha: A Resource for Invasive Species Research.</title>
        <authorList>
            <person name="McCartney M.A."/>
            <person name="Auch B."/>
            <person name="Kono T."/>
            <person name="Mallez S."/>
            <person name="Zhang Y."/>
            <person name="Obille A."/>
            <person name="Becker A."/>
            <person name="Abrahante J.E."/>
            <person name="Garbe J."/>
            <person name="Badalamenti J.P."/>
            <person name="Herman A."/>
            <person name="Mangelson H."/>
            <person name="Liachko I."/>
            <person name="Sullivan S."/>
            <person name="Sone E.D."/>
            <person name="Koren S."/>
            <person name="Silverstein K.A.T."/>
            <person name="Beckman K.B."/>
            <person name="Gohl D.M."/>
        </authorList>
    </citation>
    <scope>NUCLEOTIDE SEQUENCE</scope>
    <source>
        <strain evidence="1">Duluth1</strain>
        <tissue evidence="1">Whole animal</tissue>
    </source>
</reference>
<name>A0A9D4CDW4_DREPO</name>
<organism evidence="1 2">
    <name type="scientific">Dreissena polymorpha</name>
    <name type="common">Zebra mussel</name>
    <name type="synonym">Mytilus polymorpha</name>
    <dbReference type="NCBI Taxonomy" id="45954"/>
    <lineage>
        <taxon>Eukaryota</taxon>
        <taxon>Metazoa</taxon>
        <taxon>Spiralia</taxon>
        <taxon>Lophotrochozoa</taxon>
        <taxon>Mollusca</taxon>
        <taxon>Bivalvia</taxon>
        <taxon>Autobranchia</taxon>
        <taxon>Heteroconchia</taxon>
        <taxon>Euheterodonta</taxon>
        <taxon>Imparidentia</taxon>
        <taxon>Neoheterodontei</taxon>
        <taxon>Myida</taxon>
        <taxon>Dreissenoidea</taxon>
        <taxon>Dreissenidae</taxon>
        <taxon>Dreissena</taxon>
    </lineage>
</organism>
<evidence type="ECO:0000313" key="1">
    <source>
        <dbReference type="EMBL" id="KAH3721801.1"/>
    </source>
</evidence>
<sequence length="119" mass="13997">MNVYTEDGYAFVKTSSRSAKDAPLVQTKFHKLYTAELESFPESDRSENTQNTCLLRAAFVALRVKTVDEVIDMFIRSERIYQDLLLAAVNQVYVYNEHFVVREFINIDVDMEFRWKNEL</sequence>
<keyword evidence="2" id="KW-1185">Reference proteome</keyword>